<dbReference type="Proteomes" id="UP000641206">
    <property type="component" value="Unassembled WGS sequence"/>
</dbReference>
<dbReference type="PROSITE" id="PS51257">
    <property type="entry name" value="PROKAR_LIPOPROTEIN"/>
    <property type="match status" value="1"/>
</dbReference>
<organism evidence="10 11">
    <name type="scientific">Oceanobacillus neutriphilus</name>
    <dbReference type="NCBI Taxonomy" id="531815"/>
    <lineage>
        <taxon>Bacteria</taxon>
        <taxon>Bacillati</taxon>
        <taxon>Bacillota</taxon>
        <taxon>Bacilli</taxon>
        <taxon>Bacillales</taxon>
        <taxon>Bacillaceae</taxon>
        <taxon>Oceanobacillus</taxon>
    </lineage>
</organism>
<comment type="similarity">
    <text evidence="2 6">Belongs to the bacterial solute-binding protein 3 family.</text>
</comment>
<sequence length="257" mass="28207">MKKKLILLFSTLLFTAFLTACGSDDNESESSGRGKDVLKMGTSADFPPYESRNPQGEFEGFDIELGKLIAEELDMELEIEDMKFEGLIGSLQADRVDMVISGMNASEDRKKNVDFSNVYNDTGQMFVTKDKAMESLDELEGKTIGVQLGSIQEDGADALAEEYNIEVKKVDDAGILAQELNANRIDAVYLSKEVALGYMDSQGFFGFDDPNSSAEGMAIAFPKDSDLVDDVNAVLEKLEEDGTLKSLKEEWIPGSVE</sequence>
<keyword evidence="4" id="KW-0564">Palmitate</keyword>
<evidence type="ECO:0000256" key="7">
    <source>
        <dbReference type="SAM" id="MobiDB-lite"/>
    </source>
</evidence>
<comment type="subcellular location">
    <subcellularLocation>
        <location evidence="1">Cell envelope</location>
    </subcellularLocation>
</comment>
<evidence type="ECO:0000256" key="1">
    <source>
        <dbReference type="ARBA" id="ARBA00004196"/>
    </source>
</evidence>
<feature type="domain" description="Solute-binding protein family 3/N-terminal" evidence="9">
    <location>
        <begin position="37"/>
        <end position="255"/>
    </location>
</feature>
<reference evidence="11" key="1">
    <citation type="journal article" date="2019" name="Int. J. Syst. Evol. Microbiol.">
        <title>The Global Catalogue of Microorganisms (GCM) 10K type strain sequencing project: providing services to taxonomists for standard genome sequencing and annotation.</title>
        <authorList>
            <consortium name="The Broad Institute Genomics Platform"/>
            <consortium name="The Broad Institute Genome Sequencing Center for Infectious Disease"/>
            <person name="Wu L."/>
            <person name="Ma J."/>
        </authorList>
    </citation>
    <scope>NUCLEOTIDE SEQUENCE [LARGE SCALE GENOMIC DNA]</scope>
    <source>
        <strain evidence="11">CGMCC 1.7693</strain>
    </source>
</reference>
<evidence type="ECO:0000256" key="3">
    <source>
        <dbReference type="ARBA" id="ARBA00022729"/>
    </source>
</evidence>
<dbReference type="PROSITE" id="PS01039">
    <property type="entry name" value="SBP_BACTERIAL_3"/>
    <property type="match status" value="1"/>
</dbReference>
<evidence type="ECO:0000259" key="9">
    <source>
        <dbReference type="SMART" id="SM00062"/>
    </source>
</evidence>
<evidence type="ECO:0000313" key="11">
    <source>
        <dbReference type="Proteomes" id="UP000641206"/>
    </source>
</evidence>
<evidence type="ECO:0000313" key="10">
    <source>
        <dbReference type="EMBL" id="GGP14877.1"/>
    </source>
</evidence>
<gene>
    <name evidence="10" type="primary">artP</name>
    <name evidence="10" type="ORF">GCM10011346_40640</name>
</gene>
<dbReference type="PANTHER" id="PTHR35936">
    <property type="entry name" value="MEMBRANE-BOUND LYTIC MUREIN TRANSGLYCOSYLASE F"/>
    <property type="match status" value="1"/>
</dbReference>
<feature type="signal peptide" evidence="8">
    <location>
        <begin position="1"/>
        <end position="22"/>
    </location>
</feature>
<protein>
    <submittedName>
        <fullName evidence="10">Arginine-binding extracellular protein ArtP</fullName>
    </submittedName>
</protein>
<dbReference type="InterPro" id="IPR001638">
    <property type="entry name" value="Solute-binding_3/MltF_N"/>
</dbReference>
<dbReference type="SUPFAM" id="SSF53850">
    <property type="entry name" value="Periplasmic binding protein-like II"/>
    <property type="match status" value="1"/>
</dbReference>
<name>A0ABQ2P049_9BACI</name>
<keyword evidence="11" id="KW-1185">Reference proteome</keyword>
<dbReference type="InterPro" id="IPR018313">
    <property type="entry name" value="SBP_3_CS"/>
</dbReference>
<evidence type="ECO:0000256" key="5">
    <source>
        <dbReference type="ARBA" id="ARBA00023288"/>
    </source>
</evidence>
<feature type="region of interest" description="Disordered" evidence="7">
    <location>
        <begin position="23"/>
        <end position="55"/>
    </location>
</feature>
<dbReference type="Pfam" id="PF00497">
    <property type="entry name" value="SBP_bac_3"/>
    <property type="match status" value="1"/>
</dbReference>
<dbReference type="EMBL" id="BMLW01000013">
    <property type="protein sequence ID" value="GGP14877.1"/>
    <property type="molecule type" value="Genomic_DNA"/>
</dbReference>
<keyword evidence="3 8" id="KW-0732">Signal</keyword>
<dbReference type="SMART" id="SM00062">
    <property type="entry name" value="PBPb"/>
    <property type="match status" value="1"/>
</dbReference>
<keyword evidence="5" id="KW-0449">Lipoprotein</keyword>
<evidence type="ECO:0000256" key="8">
    <source>
        <dbReference type="SAM" id="SignalP"/>
    </source>
</evidence>
<feature type="chain" id="PRO_5046258492" evidence="8">
    <location>
        <begin position="23"/>
        <end position="257"/>
    </location>
</feature>
<dbReference type="PANTHER" id="PTHR35936:SF17">
    <property type="entry name" value="ARGININE-BINDING EXTRACELLULAR PROTEIN ARTP"/>
    <property type="match status" value="1"/>
</dbReference>
<accession>A0ABQ2P049</accession>
<evidence type="ECO:0000256" key="6">
    <source>
        <dbReference type="RuleBase" id="RU003744"/>
    </source>
</evidence>
<dbReference type="RefSeq" id="WP_188736589.1">
    <property type="nucleotide sequence ID" value="NZ_BMLW01000013.1"/>
</dbReference>
<evidence type="ECO:0000256" key="4">
    <source>
        <dbReference type="ARBA" id="ARBA00023139"/>
    </source>
</evidence>
<comment type="caution">
    <text evidence="10">The sequence shown here is derived from an EMBL/GenBank/DDBJ whole genome shotgun (WGS) entry which is preliminary data.</text>
</comment>
<proteinExistence type="inferred from homology"/>
<dbReference type="Gene3D" id="3.40.190.10">
    <property type="entry name" value="Periplasmic binding protein-like II"/>
    <property type="match status" value="2"/>
</dbReference>
<evidence type="ECO:0000256" key="2">
    <source>
        <dbReference type="ARBA" id="ARBA00010333"/>
    </source>
</evidence>